<dbReference type="Gene3D" id="1.10.443.10">
    <property type="entry name" value="Intergrase catalytic core"/>
    <property type="match status" value="1"/>
</dbReference>
<name>A0A0E3C1C4_9BURK</name>
<accession>A0A0E3C1C4</accession>
<dbReference type="GO" id="GO:0006310">
    <property type="term" value="P:DNA recombination"/>
    <property type="evidence" value="ECO:0007669"/>
    <property type="project" value="UniProtKB-KW"/>
</dbReference>
<dbReference type="SUPFAM" id="SSF56349">
    <property type="entry name" value="DNA breaking-rejoining enzymes"/>
    <property type="match status" value="1"/>
</dbReference>
<dbReference type="RefSeq" id="WP_052088297.1">
    <property type="nucleotide sequence ID" value="NZ_AWTN01000095.1"/>
</dbReference>
<keyword evidence="1" id="KW-0233">DNA recombination</keyword>
<reference evidence="2 3" key="1">
    <citation type="submission" date="2013-09" db="EMBL/GenBank/DDBJ databases">
        <title>High correlation between genotypes and phenotypes of environmental bacteria Comamonas testosteroni strains.</title>
        <authorList>
            <person name="Liu L."/>
            <person name="Zhu W."/>
            <person name="Xia X."/>
            <person name="Xu B."/>
            <person name="Luo M."/>
            <person name="Wang G."/>
        </authorList>
    </citation>
    <scope>NUCLEOTIDE SEQUENCE [LARGE SCALE GENOMIC DNA]</scope>
    <source>
        <strain evidence="2 3">JL14</strain>
    </source>
</reference>
<organism evidence="2 3">
    <name type="scientific">Comamonas thiooxydans</name>
    <dbReference type="NCBI Taxonomy" id="363952"/>
    <lineage>
        <taxon>Bacteria</taxon>
        <taxon>Pseudomonadati</taxon>
        <taxon>Pseudomonadota</taxon>
        <taxon>Betaproteobacteria</taxon>
        <taxon>Burkholderiales</taxon>
        <taxon>Comamonadaceae</taxon>
        <taxon>Comamonas</taxon>
    </lineage>
</organism>
<evidence type="ECO:0008006" key="4">
    <source>
        <dbReference type="Google" id="ProtNLM"/>
    </source>
</evidence>
<evidence type="ECO:0000256" key="1">
    <source>
        <dbReference type="ARBA" id="ARBA00023172"/>
    </source>
</evidence>
<proteinExistence type="predicted"/>
<dbReference type="AlphaFoldDB" id="A0A0E3C1C4"/>
<dbReference type="Proteomes" id="UP000029567">
    <property type="component" value="Unassembled WGS sequence"/>
</dbReference>
<sequence>MPKKTKYPRLTALSRRNKNGKVRVYYYYYRRDLGHKDIPLGKDFDTAVKKWEELSETGTMRSGTIGEALDRWEEKELIKYESTETKNGYIKHLQKLKPVFANATWDDVDLPTLRQYLDLRTGKTQGNREMSLLSIIWHKALVWGMTKKPWPAQGVKNWKNAEQAREFEVTAELFAAVYAQGDQVLRDGMDIATATAMRLKDVADVDLPVNGRLKRLANKTKRLKGAIEFIVADSPVLTRILERRLSIETDCTKLLCTPDGKAVSQRMLSDRWTDARDAAAYRAEVMGNKELGATIRAMYLRDMRSFAADLAEDLDAASKLLDHNSKVTTRKHYRTKAQLLKTTR</sequence>
<protein>
    <recommendedName>
        <fullName evidence="4">Integrase</fullName>
    </recommendedName>
</protein>
<evidence type="ECO:0000313" key="2">
    <source>
        <dbReference type="EMBL" id="KGG90871.1"/>
    </source>
</evidence>
<dbReference type="GO" id="GO:0015074">
    <property type="term" value="P:DNA integration"/>
    <property type="evidence" value="ECO:0007669"/>
    <property type="project" value="InterPro"/>
</dbReference>
<comment type="caution">
    <text evidence="2">The sequence shown here is derived from an EMBL/GenBank/DDBJ whole genome shotgun (WGS) entry which is preliminary data.</text>
</comment>
<dbReference type="EMBL" id="AWTN01000095">
    <property type="protein sequence ID" value="KGG90871.1"/>
    <property type="molecule type" value="Genomic_DNA"/>
</dbReference>
<evidence type="ECO:0000313" key="3">
    <source>
        <dbReference type="Proteomes" id="UP000029567"/>
    </source>
</evidence>
<gene>
    <name evidence="2" type="ORF">P245_15685</name>
</gene>
<dbReference type="InterPro" id="IPR013762">
    <property type="entry name" value="Integrase-like_cat_sf"/>
</dbReference>
<dbReference type="GO" id="GO:0003677">
    <property type="term" value="F:DNA binding"/>
    <property type="evidence" value="ECO:0007669"/>
    <property type="project" value="InterPro"/>
</dbReference>
<dbReference type="InterPro" id="IPR011010">
    <property type="entry name" value="DNA_brk_join_enz"/>
</dbReference>